<comment type="caution">
    <text evidence="2">The sequence shown here is derived from an EMBL/GenBank/DDBJ whole genome shotgun (WGS) entry which is preliminary data.</text>
</comment>
<evidence type="ECO:0000256" key="1">
    <source>
        <dbReference type="SAM" id="Phobius"/>
    </source>
</evidence>
<feature type="transmembrane region" description="Helical" evidence="1">
    <location>
        <begin position="12"/>
        <end position="33"/>
    </location>
</feature>
<keyword evidence="1" id="KW-0472">Membrane</keyword>
<dbReference type="EMBL" id="BMQD01000032">
    <property type="protein sequence ID" value="GGK95440.1"/>
    <property type="molecule type" value="Genomic_DNA"/>
</dbReference>
<accession>A0AA37BNH2</accession>
<gene>
    <name evidence="2" type="ORF">GCM10010126_63600</name>
</gene>
<dbReference type="Proteomes" id="UP000627984">
    <property type="component" value="Unassembled WGS sequence"/>
</dbReference>
<dbReference type="RefSeq" id="WP_268245585.1">
    <property type="nucleotide sequence ID" value="NZ_BMQD01000032.1"/>
</dbReference>
<protein>
    <submittedName>
        <fullName evidence="2">Uncharacterized protein</fullName>
    </submittedName>
</protein>
<reference evidence="2" key="1">
    <citation type="journal article" date="2014" name="Int. J. Syst. Evol. Microbiol.">
        <title>Complete genome sequence of Corynebacterium casei LMG S-19264T (=DSM 44701T), isolated from a smear-ripened cheese.</title>
        <authorList>
            <consortium name="US DOE Joint Genome Institute (JGI-PGF)"/>
            <person name="Walter F."/>
            <person name="Albersmeier A."/>
            <person name="Kalinowski J."/>
            <person name="Ruckert C."/>
        </authorList>
    </citation>
    <scope>NUCLEOTIDE SEQUENCE</scope>
    <source>
        <strain evidence="2">JCM 3093</strain>
    </source>
</reference>
<name>A0AA37BNH2_9ACTN</name>
<keyword evidence="1" id="KW-0812">Transmembrane</keyword>
<evidence type="ECO:0000313" key="2">
    <source>
        <dbReference type="EMBL" id="GGK95440.1"/>
    </source>
</evidence>
<dbReference type="AlphaFoldDB" id="A0AA37BNH2"/>
<keyword evidence="1" id="KW-1133">Transmembrane helix</keyword>
<evidence type="ECO:0000313" key="3">
    <source>
        <dbReference type="Proteomes" id="UP000627984"/>
    </source>
</evidence>
<proteinExistence type="predicted"/>
<organism evidence="2 3">
    <name type="scientific">Planomonospora parontospora</name>
    <dbReference type="NCBI Taxonomy" id="58119"/>
    <lineage>
        <taxon>Bacteria</taxon>
        <taxon>Bacillati</taxon>
        <taxon>Actinomycetota</taxon>
        <taxon>Actinomycetes</taxon>
        <taxon>Streptosporangiales</taxon>
        <taxon>Streptosporangiaceae</taxon>
        <taxon>Planomonospora</taxon>
    </lineage>
</organism>
<reference evidence="2" key="2">
    <citation type="submission" date="2022-09" db="EMBL/GenBank/DDBJ databases">
        <authorList>
            <person name="Sun Q."/>
            <person name="Ohkuma M."/>
        </authorList>
    </citation>
    <scope>NUCLEOTIDE SEQUENCE</scope>
    <source>
        <strain evidence="2">JCM 3093</strain>
    </source>
</reference>
<sequence>MSDFLSSLLAKAAVIVIEVLTTRLVEALIAFVARRFAARAA</sequence>